<keyword evidence="2" id="KW-1185">Reference proteome</keyword>
<dbReference type="AlphaFoldDB" id="A0A1I8BQA9"/>
<accession>A0A1I8BQA9</accession>
<feature type="chain" id="PRO_5009316053" evidence="1">
    <location>
        <begin position="19"/>
        <end position="172"/>
    </location>
</feature>
<keyword evidence="1" id="KW-0732">Signal</keyword>
<proteinExistence type="predicted"/>
<dbReference type="WBParaSite" id="MhA1_Contig365.frz3.gene5">
    <property type="protein sequence ID" value="MhA1_Contig365.frz3.gene5"/>
    <property type="gene ID" value="MhA1_Contig365.frz3.gene5"/>
</dbReference>
<name>A0A1I8BQA9_MELHA</name>
<evidence type="ECO:0000313" key="2">
    <source>
        <dbReference type="Proteomes" id="UP000095281"/>
    </source>
</evidence>
<reference evidence="3" key="1">
    <citation type="submission" date="2016-11" db="UniProtKB">
        <authorList>
            <consortium name="WormBaseParasite"/>
        </authorList>
    </citation>
    <scope>IDENTIFICATION</scope>
</reference>
<dbReference type="Proteomes" id="UP000095281">
    <property type="component" value="Unplaced"/>
</dbReference>
<feature type="signal peptide" evidence="1">
    <location>
        <begin position="1"/>
        <end position="18"/>
    </location>
</feature>
<evidence type="ECO:0000313" key="3">
    <source>
        <dbReference type="WBParaSite" id="MhA1_Contig365.frz3.gene5"/>
    </source>
</evidence>
<evidence type="ECO:0000256" key="1">
    <source>
        <dbReference type="SAM" id="SignalP"/>
    </source>
</evidence>
<organism evidence="2 3">
    <name type="scientific">Meloidogyne hapla</name>
    <name type="common">Root-knot nematode worm</name>
    <dbReference type="NCBI Taxonomy" id="6305"/>
    <lineage>
        <taxon>Eukaryota</taxon>
        <taxon>Metazoa</taxon>
        <taxon>Ecdysozoa</taxon>
        <taxon>Nematoda</taxon>
        <taxon>Chromadorea</taxon>
        <taxon>Rhabditida</taxon>
        <taxon>Tylenchina</taxon>
        <taxon>Tylenchomorpha</taxon>
        <taxon>Tylenchoidea</taxon>
        <taxon>Meloidogynidae</taxon>
        <taxon>Meloidogyninae</taxon>
        <taxon>Meloidogyne</taxon>
    </lineage>
</organism>
<protein>
    <submittedName>
        <fullName evidence="3">Uncharacterized protein</fullName>
    </submittedName>
</protein>
<sequence length="172" mass="20114">MRLFMLLFFAILIKNLQPLDESKNKITNQINSKLSNKITVLQKVKQKIGKGVKSFVRKLGFSKKPKEDPCVFPIKAKDTLFQHFIHNSEESLTILCKTNGQIKYVLHQVNTLLQNKKGRNLMITILKRLDVYEKGKLLKEQFKIYKDKHLSFAIKEFGNTFREIDLVKFSIE</sequence>